<reference evidence="1 2" key="1">
    <citation type="journal article" date="2018" name="PLoS Pathog.">
        <title>Evolution of structural diversity of trichothecenes, a family of toxins produced by plant pathogenic and entomopathogenic fungi.</title>
        <authorList>
            <person name="Proctor R.H."/>
            <person name="McCormick S.P."/>
            <person name="Kim H.S."/>
            <person name="Cardoza R.E."/>
            <person name="Stanley A.M."/>
            <person name="Lindo L."/>
            <person name="Kelly A."/>
            <person name="Brown D.W."/>
            <person name="Lee T."/>
            <person name="Vaughan M.M."/>
            <person name="Alexander N.J."/>
            <person name="Busman M."/>
            <person name="Gutierrez S."/>
        </authorList>
    </citation>
    <scope>NUCLEOTIDE SEQUENCE [LARGE SCALE GENOMIC DNA]</scope>
    <source>
        <strain evidence="1 2">IBT 40837</strain>
    </source>
</reference>
<evidence type="ECO:0000313" key="1">
    <source>
        <dbReference type="EMBL" id="RFU81387.1"/>
    </source>
</evidence>
<name>A0A395P032_TRIAR</name>
<keyword evidence="2" id="KW-1185">Reference proteome</keyword>
<proteinExistence type="predicted"/>
<evidence type="ECO:0000313" key="2">
    <source>
        <dbReference type="Proteomes" id="UP000266272"/>
    </source>
</evidence>
<sequence>MTTSAVALPVLEQTRKMENLNSYLTTCFNVLTESFTEYEHPVFQGATKVRTLIQNQVCLWNDVLISCGENGPTLQTSMQDEYNSQKGREDLFDEQQGPPVTDMHNDFSLSTPITDIYNSLSLSASIFFVQISGRQRLFVDDDLVIVTGQQGYWIWTPGAIPVASGSRAIIDENVRSSLKPPHRVQGEILARIFLGRGHLVTSPWDE</sequence>
<dbReference type="AlphaFoldDB" id="A0A395P032"/>
<dbReference type="EMBL" id="PXOA01000052">
    <property type="protein sequence ID" value="RFU81387.1"/>
    <property type="molecule type" value="Genomic_DNA"/>
</dbReference>
<gene>
    <name evidence="1" type="ORF">TARUN_836</name>
</gene>
<comment type="caution">
    <text evidence="1">The sequence shown here is derived from an EMBL/GenBank/DDBJ whole genome shotgun (WGS) entry which is preliminary data.</text>
</comment>
<organism evidence="1 2">
    <name type="scientific">Trichoderma arundinaceum</name>
    <dbReference type="NCBI Taxonomy" id="490622"/>
    <lineage>
        <taxon>Eukaryota</taxon>
        <taxon>Fungi</taxon>
        <taxon>Dikarya</taxon>
        <taxon>Ascomycota</taxon>
        <taxon>Pezizomycotina</taxon>
        <taxon>Sordariomycetes</taxon>
        <taxon>Hypocreomycetidae</taxon>
        <taxon>Hypocreales</taxon>
        <taxon>Hypocreaceae</taxon>
        <taxon>Trichoderma</taxon>
    </lineage>
</organism>
<protein>
    <submittedName>
        <fullName evidence="1">Uncharacterized protein</fullName>
    </submittedName>
</protein>
<accession>A0A395P032</accession>
<dbReference type="Proteomes" id="UP000266272">
    <property type="component" value="Unassembled WGS sequence"/>
</dbReference>